<name>A0ABV2TKK3_9RHOO</name>
<evidence type="ECO:0000313" key="1">
    <source>
        <dbReference type="EMBL" id="MET7014444.1"/>
    </source>
</evidence>
<proteinExistence type="predicted"/>
<reference evidence="1 2" key="1">
    <citation type="submission" date="2024-07" db="EMBL/GenBank/DDBJ databases">
        <title>Uliginosibacterium flavum JJ3220;KACC:17644.</title>
        <authorList>
            <person name="Kim M.K."/>
        </authorList>
    </citation>
    <scope>NUCLEOTIDE SEQUENCE [LARGE SCALE GENOMIC DNA]</scope>
    <source>
        <strain evidence="1 2">KACC:17644</strain>
    </source>
</reference>
<dbReference type="Proteomes" id="UP001549691">
    <property type="component" value="Unassembled WGS sequence"/>
</dbReference>
<organism evidence="1 2">
    <name type="scientific">Uliginosibacterium flavum</name>
    <dbReference type="NCBI Taxonomy" id="1396831"/>
    <lineage>
        <taxon>Bacteria</taxon>
        <taxon>Pseudomonadati</taxon>
        <taxon>Pseudomonadota</taxon>
        <taxon>Betaproteobacteria</taxon>
        <taxon>Rhodocyclales</taxon>
        <taxon>Zoogloeaceae</taxon>
        <taxon>Uliginosibacterium</taxon>
    </lineage>
</organism>
<evidence type="ECO:0000313" key="2">
    <source>
        <dbReference type="Proteomes" id="UP001549691"/>
    </source>
</evidence>
<dbReference type="EMBL" id="JBEWZI010000008">
    <property type="protein sequence ID" value="MET7014444.1"/>
    <property type="molecule type" value="Genomic_DNA"/>
</dbReference>
<evidence type="ECO:0008006" key="3">
    <source>
        <dbReference type="Google" id="ProtNLM"/>
    </source>
</evidence>
<gene>
    <name evidence="1" type="ORF">ABXR19_09605</name>
</gene>
<keyword evidence="2" id="KW-1185">Reference proteome</keyword>
<protein>
    <recommendedName>
        <fullName evidence="3">PKD domain-containing protein</fullName>
    </recommendedName>
</protein>
<comment type="caution">
    <text evidence="1">The sequence shown here is derived from an EMBL/GenBank/DDBJ whole genome shotgun (WGS) entry which is preliminary data.</text>
</comment>
<accession>A0ABV2TKK3</accession>
<dbReference type="RefSeq" id="WP_354600905.1">
    <property type="nucleotide sequence ID" value="NZ_JBEWZI010000008.1"/>
</dbReference>
<sequence length="136" mass="14484">MSTFPDTPRRHTRLRNVVLSTTFALLAACGGGGGLNDLFSSLWIYSVESPSRVDTDADVSVIARAGSTGDISSDDMEWTWDQTGGDAIRNQTVERGSNSSILRFKAPSSSGTLTLKVTLRAKGLADSESLNITVSN</sequence>